<keyword evidence="5 7" id="KW-0472">Membrane</keyword>
<keyword evidence="4 8" id="KW-0808">Transferase</keyword>
<keyword evidence="9" id="KW-1185">Reference proteome</keyword>
<dbReference type="GO" id="GO:0005886">
    <property type="term" value="C:plasma membrane"/>
    <property type="evidence" value="ECO:0007669"/>
    <property type="project" value="UniProtKB-SubCell"/>
</dbReference>
<feature type="transmembrane region" description="Helical" evidence="7">
    <location>
        <begin position="31"/>
        <end position="50"/>
    </location>
</feature>
<evidence type="ECO:0000256" key="5">
    <source>
        <dbReference type="ARBA" id="ARBA00023136"/>
    </source>
</evidence>
<reference evidence="8" key="1">
    <citation type="journal article" date="2014" name="Int. J. Syst. Evol. Microbiol.">
        <title>Complete genome sequence of Corynebacterium casei LMG S-19264T (=DSM 44701T), isolated from a smear-ripened cheese.</title>
        <authorList>
            <consortium name="US DOE Joint Genome Institute (JGI-PGF)"/>
            <person name="Walter F."/>
            <person name="Albersmeier A."/>
            <person name="Kalinowski J."/>
            <person name="Ruckert C."/>
        </authorList>
    </citation>
    <scope>NUCLEOTIDE SEQUENCE</scope>
    <source>
        <strain evidence="8">JCM 30078</strain>
    </source>
</reference>
<dbReference type="EMBL" id="BMPO01000005">
    <property type="protein sequence ID" value="GGJ99025.1"/>
    <property type="molecule type" value="Genomic_DNA"/>
</dbReference>
<organism evidence="8 9">
    <name type="scientific">Pseudomonas matsuisoli</name>
    <dbReference type="NCBI Taxonomy" id="1515666"/>
    <lineage>
        <taxon>Bacteria</taxon>
        <taxon>Pseudomonadati</taxon>
        <taxon>Pseudomonadota</taxon>
        <taxon>Gammaproteobacteria</taxon>
        <taxon>Pseudomonadales</taxon>
        <taxon>Pseudomonadaceae</taxon>
        <taxon>Pseudomonas</taxon>
    </lineage>
</organism>
<dbReference type="GO" id="GO:0016746">
    <property type="term" value="F:acyltransferase activity"/>
    <property type="evidence" value="ECO:0007669"/>
    <property type="project" value="UniProtKB-KW"/>
</dbReference>
<dbReference type="Proteomes" id="UP000635983">
    <property type="component" value="Unassembled WGS sequence"/>
</dbReference>
<keyword evidence="6" id="KW-0012">Acyltransferase</keyword>
<dbReference type="AlphaFoldDB" id="A0A917PXP3"/>
<dbReference type="InterPro" id="IPR014548">
    <property type="entry name" value="Ac_Trasf"/>
</dbReference>
<comment type="caution">
    <text evidence="8">The sequence shown here is derived from an EMBL/GenBank/DDBJ whole genome shotgun (WGS) entry which is preliminary data.</text>
</comment>
<comment type="subcellular location">
    <subcellularLocation>
        <location evidence="1">Cell inner membrane</location>
    </subcellularLocation>
</comment>
<dbReference type="Pfam" id="PF03279">
    <property type="entry name" value="Lip_A_acyltrans"/>
    <property type="match status" value="1"/>
</dbReference>
<dbReference type="RefSeq" id="WP_188983673.1">
    <property type="nucleotide sequence ID" value="NZ_BMPO01000005.1"/>
</dbReference>
<evidence type="ECO:0000256" key="3">
    <source>
        <dbReference type="ARBA" id="ARBA00022519"/>
    </source>
</evidence>
<gene>
    <name evidence="8" type="ORF">GCM10009304_26130</name>
</gene>
<dbReference type="InterPro" id="IPR004960">
    <property type="entry name" value="LipA_acyltrans"/>
</dbReference>
<evidence type="ECO:0000256" key="4">
    <source>
        <dbReference type="ARBA" id="ARBA00022679"/>
    </source>
</evidence>
<evidence type="ECO:0000256" key="6">
    <source>
        <dbReference type="ARBA" id="ARBA00023315"/>
    </source>
</evidence>
<evidence type="ECO:0000256" key="2">
    <source>
        <dbReference type="ARBA" id="ARBA00022475"/>
    </source>
</evidence>
<keyword evidence="3" id="KW-0997">Cell inner membrane</keyword>
<dbReference type="GO" id="GO:0009247">
    <property type="term" value="P:glycolipid biosynthetic process"/>
    <property type="evidence" value="ECO:0007669"/>
    <property type="project" value="UniProtKB-ARBA"/>
</dbReference>
<accession>A0A917PXP3</accession>
<dbReference type="PIRSF" id="PIRSF028561">
    <property type="entry name" value="Ac_Trasf"/>
    <property type="match status" value="1"/>
</dbReference>
<reference evidence="8" key="2">
    <citation type="submission" date="2020-09" db="EMBL/GenBank/DDBJ databases">
        <authorList>
            <person name="Sun Q."/>
            <person name="Ohkuma M."/>
        </authorList>
    </citation>
    <scope>NUCLEOTIDE SEQUENCE</scope>
    <source>
        <strain evidence="8">JCM 30078</strain>
    </source>
</reference>
<protein>
    <submittedName>
        <fullName evidence="8">Glycosyl transferase</fullName>
    </submittedName>
</protein>
<keyword evidence="7" id="KW-0812">Transmembrane</keyword>
<evidence type="ECO:0000256" key="1">
    <source>
        <dbReference type="ARBA" id="ARBA00004533"/>
    </source>
</evidence>
<sequence>MTDRQSHHWADQRERGSLMLMRLTAWLARTLGRRTLTPLLYVIVFYFYVFGRRARDCARQYQTYLASWSGRPELRPTRRRVFTQFMTFAEHLLDKLDAWNGRLRYEHVVLHDPDGVRQGLKGERGQMLVGAHLGNLDVCRALAEAGKRVKMNVLVHTRHAQRFNRLLGEAGADQVQLIQVSELNPATMLQLSERLERGEWLAIAGDRVALGGGRHAEVDFLSHPARFPQGPWMLAGLLKCPVNLLFCLKQEGRYHVHIERFADAIEWKRDTREQVIRQWVAQYAERLAQRCLDAPLQWFNFFPFWSEHDDRSRHLR</sequence>
<dbReference type="CDD" id="cd07984">
    <property type="entry name" value="LPLAT_LABLAT-like"/>
    <property type="match status" value="1"/>
</dbReference>
<dbReference type="PANTHER" id="PTHR30606">
    <property type="entry name" value="LIPID A BIOSYNTHESIS LAUROYL ACYLTRANSFERASE"/>
    <property type="match status" value="1"/>
</dbReference>
<keyword evidence="7" id="KW-1133">Transmembrane helix</keyword>
<name>A0A917PXP3_9PSED</name>
<proteinExistence type="predicted"/>
<keyword evidence="2" id="KW-1003">Cell membrane</keyword>
<evidence type="ECO:0000256" key="7">
    <source>
        <dbReference type="SAM" id="Phobius"/>
    </source>
</evidence>
<evidence type="ECO:0000313" key="8">
    <source>
        <dbReference type="EMBL" id="GGJ99025.1"/>
    </source>
</evidence>
<dbReference type="PANTHER" id="PTHR30606:SF9">
    <property type="entry name" value="LIPID A BIOSYNTHESIS LAUROYLTRANSFERASE"/>
    <property type="match status" value="1"/>
</dbReference>
<evidence type="ECO:0000313" key="9">
    <source>
        <dbReference type="Proteomes" id="UP000635983"/>
    </source>
</evidence>